<gene>
    <name evidence="4" type="primary">nudI</name>
    <name evidence="4" type="ORF">MBCUR_19430</name>
</gene>
<feature type="domain" description="Nudix hydrolase" evidence="3">
    <location>
        <begin position="8"/>
        <end position="135"/>
    </location>
</feature>
<sequence length="136" mass="15831">MTEKIDIPYGLTVRGFLKNEDKILLVKRSSKSKTDPNKWELPGGKVDFGESFDNALIREFKEETNLNIKIGDFSYGFQHDLLHKRTVVLVFELIALNNDIKISHEHDDFKWVKLDNLNELTLSSTSKPFFKNFLKK</sequence>
<reference evidence="4 5" key="1">
    <citation type="submission" date="2016-04" db="EMBL/GenBank/DDBJ databases">
        <title>Genome sequence of Methanobrevibacter curvatus DSM 11111.</title>
        <authorList>
            <person name="Poehlein A."/>
            <person name="Seedorf H."/>
            <person name="Daniel R."/>
        </authorList>
    </citation>
    <scope>NUCLEOTIDE SEQUENCE [LARGE SCALE GENOMIC DNA]</scope>
    <source>
        <strain evidence="4 5">DSM 11111</strain>
    </source>
</reference>
<dbReference type="PATRIC" id="fig|49547.3.peg.2054"/>
<evidence type="ECO:0000256" key="1">
    <source>
        <dbReference type="ARBA" id="ARBA00001946"/>
    </source>
</evidence>
<organism evidence="4 5">
    <name type="scientific">Methanobrevibacter curvatus</name>
    <dbReference type="NCBI Taxonomy" id="49547"/>
    <lineage>
        <taxon>Archaea</taxon>
        <taxon>Methanobacteriati</taxon>
        <taxon>Methanobacteriota</taxon>
        <taxon>Methanomada group</taxon>
        <taxon>Methanobacteria</taxon>
        <taxon>Methanobacteriales</taxon>
        <taxon>Methanobacteriaceae</taxon>
        <taxon>Methanobrevibacter</taxon>
    </lineage>
</organism>
<comment type="caution">
    <text evidence="4">The sequence shown here is derived from an EMBL/GenBank/DDBJ whole genome shotgun (WGS) entry which is preliminary data.</text>
</comment>
<proteinExistence type="predicted"/>
<dbReference type="Proteomes" id="UP000077245">
    <property type="component" value="Unassembled WGS sequence"/>
</dbReference>
<dbReference type="STRING" id="49547.MBCUR_19430"/>
<dbReference type="PROSITE" id="PS00893">
    <property type="entry name" value="NUDIX_BOX"/>
    <property type="match status" value="1"/>
</dbReference>
<dbReference type="PROSITE" id="PS51462">
    <property type="entry name" value="NUDIX"/>
    <property type="match status" value="1"/>
</dbReference>
<dbReference type="GO" id="GO:0016787">
    <property type="term" value="F:hydrolase activity"/>
    <property type="evidence" value="ECO:0007669"/>
    <property type="project" value="UniProtKB-KW"/>
</dbReference>
<protein>
    <submittedName>
        <fullName evidence="4">Nucleoside triphosphatase NudI</fullName>
        <ecNumber evidence="4">3.6.1.-</ecNumber>
    </submittedName>
</protein>
<dbReference type="InterPro" id="IPR015797">
    <property type="entry name" value="NUDIX_hydrolase-like_dom_sf"/>
</dbReference>
<dbReference type="EC" id="3.6.1.-" evidence="4"/>
<evidence type="ECO:0000313" key="5">
    <source>
        <dbReference type="Proteomes" id="UP000077245"/>
    </source>
</evidence>
<dbReference type="InterPro" id="IPR020084">
    <property type="entry name" value="NUDIX_hydrolase_CS"/>
</dbReference>
<evidence type="ECO:0000259" key="3">
    <source>
        <dbReference type="PROSITE" id="PS51462"/>
    </source>
</evidence>
<dbReference type="InterPro" id="IPR020476">
    <property type="entry name" value="Nudix_hydrolase"/>
</dbReference>
<dbReference type="AlphaFoldDB" id="A0A165YZC5"/>
<keyword evidence="2 4" id="KW-0378">Hydrolase</keyword>
<evidence type="ECO:0000256" key="2">
    <source>
        <dbReference type="ARBA" id="ARBA00022801"/>
    </source>
</evidence>
<dbReference type="Gene3D" id="3.90.79.10">
    <property type="entry name" value="Nucleoside Triphosphate Pyrophosphohydrolase"/>
    <property type="match status" value="1"/>
</dbReference>
<dbReference type="EMBL" id="LWMV01000227">
    <property type="protein sequence ID" value="KZX10056.1"/>
    <property type="molecule type" value="Genomic_DNA"/>
</dbReference>
<comment type="cofactor">
    <cofactor evidence="1">
        <name>Mg(2+)</name>
        <dbReference type="ChEBI" id="CHEBI:18420"/>
    </cofactor>
</comment>
<dbReference type="CDD" id="cd04699">
    <property type="entry name" value="NUDIX_MutT_Nudt1"/>
    <property type="match status" value="1"/>
</dbReference>
<keyword evidence="5" id="KW-1185">Reference proteome</keyword>
<dbReference type="RefSeq" id="WP_245637312.1">
    <property type="nucleotide sequence ID" value="NZ_LWMV01000227.1"/>
</dbReference>
<evidence type="ECO:0000313" key="4">
    <source>
        <dbReference type="EMBL" id="KZX10056.1"/>
    </source>
</evidence>
<accession>A0A165YZC5</accession>
<dbReference type="PRINTS" id="PR00502">
    <property type="entry name" value="NUDIXFAMILY"/>
</dbReference>
<name>A0A165YZC5_9EURY</name>
<dbReference type="SUPFAM" id="SSF55811">
    <property type="entry name" value="Nudix"/>
    <property type="match status" value="1"/>
</dbReference>
<dbReference type="Pfam" id="PF00293">
    <property type="entry name" value="NUDIX"/>
    <property type="match status" value="1"/>
</dbReference>
<dbReference type="PANTHER" id="PTHR43046">
    <property type="entry name" value="GDP-MANNOSE MANNOSYL HYDROLASE"/>
    <property type="match status" value="1"/>
</dbReference>
<dbReference type="InterPro" id="IPR000086">
    <property type="entry name" value="NUDIX_hydrolase_dom"/>
</dbReference>
<dbReference type="PANTHER" id="PTHR43046:SF14">
    <property type="entry name" value="MUTT_NUDIX FAMILY PROTEIN"/>
    <property type="match status" value="1"/>
</dbReference>